<dbReference type="Gene3D" id="1.20.1740.10">
    <property type="entry name" value="Amino acid/polyamine transporter I"/>
    <property type="match status" value="1"/>
</dbReference>
<evidence type="ECO:0000256" key="6">
    <source>
        <dbReference type="SAM" id="Phobius"/>
    </source>
</evidence>
<dbReference type="GO" id="GO:0015179">
    <property type="term" value="F:L-amino acid transmembrane transporter activity"/>
    <property type="evidence" value="ECO:0007669"/>
    <property type="project" value="TreeGrafter"/>
</dbReference>
<keyword evidence="4 6" id="KW-0472">Membrane</keyword>
<feature type="compositionally biased region" description="Basic and acidic residues" evidence="5">
    <location>
        <begin position="1"/>
        <end position="22"/>
    </location>
</feature>
<feature type="region of interest" description="Disordered" evidence="5">
    <location>
        <begin position="1"/>
        <end position="31"/>
    </location>
</feature>
<evidence type="ECO:0000313" key="7">
    <source>
        <dbReference type="EMBL" id="KIW02044.1"/>
    </source>
</evidence>
<evidence type="ECO:0000256" key="1">
    <source>
        <dbReference type="ARBA" id="ARBA00004141"/>
    </source>
</evidence>
<dbReference type="InterPro" id="IPR002293">
    <property type="entry name" value="AA/rel_permease1"/>
</dbReference>
<dbReference type="STRING" id="253628.A0A0D2ASB0"/>
<evidence type="ECO:0008006" key="9">
    <source>
        <dbReference type="Google" id="ProtNLM"/>
    </source>
</evidence>
<dbReference type="VEuPathDB" id="FungiDB:PV09_06546"/>
<dbReference type="EMBL" id="KN847551">
    <property type="protein sequence ID" value="KIW02044.1"/>
    <property type="molecule type" value="Genomic_DNA"/>
</dbReference>
<comment type="subcellular location">
    <subcellularLocation>
        <location evidence="1">Membrane</location>
        <topology evidence="1">Multi-pass membrane protein</topology>
    </subcellularLocation>
</comment>
<feature type="transmembrane region" description="Helical" evidence="6">
    <location>
        <begin position="487"/>
        <end position="508"/>
    </location>
</feature>
<dbReference type="PANTHER" id="PTHR11785:SF402">
    <property type="entry name" value="AMINO ACID TRANSPORTER (EUROFUNG)"/>
    <property type="match status" value="1"/>
</dbReference>
<evidence type="ECO:0000313" key="8">
    <source>
        <dbReference type="Proteomes" id="UP000053259"/>
    </source>
</evidence>
<feature type="transmembrane region" description="Helical" evidence="6">
    <location>
        <begin position="425"/>
        <end position="449"/>
    </location>
</feature>
<name>A0A0D2ASB0_9PEZI</name>
<organism evidence="7 8">
    <name type="scientific">Verruconis gallopava</name>
    <dbReference type="NCBI Taxonomy" id="253628"/>
    <lineage>
        <taxon>Eukaryota</taxon>
        <taxon>Fungi</taxon>
        <taxon>Dikarya</taxon>
        <taxon>Ascomycota</taxon>
        <taxon>Pezizomycotina</taxon>
        <taxon>Dothideomycetes</taxon>
        <taxon>Pleosporomycetidae</taxon>
        <taxon>Venturiales</taxon>
        <taxon>Sympoventuriaceae</taxon>
        <taxon>Verruconis</taxon>
    </lineage>
</organism>
<evidence type="ECO:0000256" key="4">
    <source>
        <dbReference type="ARBA" id="ARBA00023136"/>
    </source>
</evidence>
<feature type="transmembrane region" description="Helical" evidence="6">
    <location>
        <begin position="164"/>
        <end position="182"/>
    </location>
</feature>
<keyword evidence="8" id="KW-1185">Reference proteome</keyword>
<dbReference type="RefSeq" id="XP_016211913.1">
    <property type="nucleotide sequence ID" value="XM_016360201.1"/>
</dbReference>
<accession>A0A0D2ASB0</accession>
<keyword evidence="2 6" id="KW-0812">Transmembrane</keyword>
<dbReference type="PANTHER" id="PTHR11785">
    <property type="entry name" value="AMINO ACID TRANSPORTER"/>
    <property type="match status" value="1"/>
</dbReference>
<dbReference type="GeneID" id="27314519"/>
<dbReference type="PIRSF" id="PIRSF006060">
    <property type="entry name" value="AA_transporter"/>
    <property type="match status" value="1"/>
</dbReference>
<protein>
    <recommendedName>
        <fullName evidence="9">Amino acid permease/ SLC12A domain-containing protein</fullName>
    </recommendedName>
</protein>
<feature type="transmembrane region" description="Helical" evidence="6">
    <location>
        <begin position="47"/>
        <end position="65"/>
    </location>
</feature>
<dbReference type="AlphaFoldDB" id="A0A0D2ASB0"/>
<feature type="transmembrane region" description="Helical" evidence="6">
    <location>
        <begin position="77"/>
        <end position="97"/>
    </location>
</feature>
<evidence type="ECO:0000256" key="5">
    <source>
        <dbReference type="SAM" id="MobiDB-lite"/>
    </source>
</evidence>
<dbReference type="Pfam" id="PF13520">
    <property type="entry name" value="AA_permease_2"/>
    <property type="match status" value="1"/>
</dbReference>
<dbReference type="InParanoid" id="A0A0D2ASB0"/>
<feature type="transmembrane region" description="Helical" evidence="6">
    <location>
        <begin position="262"/>
        <end position="281"/>
    </location>
</feature>
<feature type="transmembrane region" description="Helical" evidence="6">
    <location>
        <begin position="336"/>
        <end position="357"/>
    </location>
</feature>
<dbReference type="Proteomes" id="UP000053259">
    <property type="component" value="Unassembled WGS sequence"/>
</dbReference>
<evidence type="ECO:0000256" key="2">
    <source>
        <dbReference type="ARBA" id="ARBA00022692"/>
    </source>
</evidence>
<feature type="transmembrane region" description="Helical" evidence="6">
    <location>
        <begin position="461"/>
        <end position="481"/>
    </location>
</feature>
<feature type="transmembrane region" description="Helical" evidence="6">
    <location>
        <begin position="401"/>
        <end position="419"/>
    </location>
</feature>
<keyword evidence="3 6" id="KW-1133">Transmembrane helix</keyword>
<feature type="transmembrane region" description="Helical" evidence="6">
    <location>
        <begin position="194"/>
        <end position="217"/>
    </location>
</feature>
<gene>
    <name evidence="7" type="ORF">PV09_06546</name>
</gene>
<dbReference type="OrthoDB" id="10062876at2759"/>
<feature type="transmembrane region" description="Helical" evidence="6">
    <location>
        <begin position="118"/>
        <end position="144"/>
    </location>
</feature>
<dbReference type="HOGENOM" id="CLU_007946_3_6_1"/>
<reference evidence="7 8" key="1">
    <citation type="submission" date="2015-01" db="EMBL/GenBank/DDBJ databases">
        <title>The Genome Sequence of Ochroconis gallopava CBS43764.</title>
        <authorList>
            <consortium name="The Broad Institute Genomics Platform"/>
            <person name="Cuomo C."/>
            <person name="de Hoog S."/>
            <person name="Gorbushina A."/>
            <person name="Stielow B."/>
            <person name="Teixiera M."/>
            <person name="Abouelleil A."/>
            <person name="Chapman S.B."/>
            <person name="Priest M."/>
            <person name="Young S.K."/>
            <person name="Wortman J."/>
            <person name="Nusbaum C."/>
            <person name="Birren B."/>
        </authorList>
    </citation>
    <scope>NUCLEOTIDE SEQUENCE [LARGE SCALE GENOMIC DNA]</scope>
    <source>
        <strain evidence="7 8">CBS 43764</strain>
    </source>
</reference>
<sequence length="516" mass="55798">MRPDIERQADEQRPLLVRDEPAHATPGAVQTQQSTGFGKHLNAFNGYALLIGCIIGSGIFASPAAVDTNVPSPGAALLIWLIGGLLAWTGAATLAELGTALPGEGSVQEYLKYIYGDFAGFLAAYTWIVAIVPSTLSLLCIVFVETAYSAANSASKGTASGWEYKFISILVLIINVMLNCINTKTSARLGNFFALVKLFSVALPVLVGLAVAIIYGVDHSKDFGGKDWHERGWFTTRPSVTPGGTINWDDVSMWKALGHYSTAIYAGLWAYCGWDGANYIAAELQNPGRQLPLALNTAIPTVIASYVLVNAAYYILLPWNEIGLTDAIAINAVKGLLGKGAGIVFAILICLVIIGAINSNVFVAGRLTVAAANKSYIPYFFAYIGSIRHQPSRTEKLRFDAPFNALILSTLLASAYMLIGNFRALLTFIGLTQYTFFFFTVFGDVILRFRQPELSRPFKPNILIPVIFSLVSAFLVIRGAVFSPIQLGVLVAELGLGGLIYWSQKVWIKCINGRRS</sequence>
<feature type="transmembrane region" description="Helical" evidence="6">
    <location>
        <begin position="293"/>
        <end position="316"/>
    </location>
</feature>
<dbReference type="InterPro" id="IPR050598">
    <property type="entry name" value="AminoAcid_Transporter"/>
</dbReference>
<dbReference type="GO" id="GO:0016020">
    <property type="term" value="C:membrane"/>
    <property type="evidence" value="ECO:0007669"/>
    <property type="project" value="UniProtKB-SubCell"/>
</dbReference>
<evidence type="ECO:0000256" key="3">
    <source>
        <dbReference type="ARBA" id="ARBA00022989"/>
    </source>
</evidence>
<proteinExistence type="predicted"/>